<dbReference type="VEuPathDB" id="FungiDB:BTJ68_12393"/>
<dbReference type="InterPro" id="IPR012337">
    <property type="entry name" value="RNaseH-like_sf"/>
</dbReference>
<gene>
    <name evidence="2" type="ORF">D0869_01369</name>
</gene>
<dbReference type="Proteomes" id="UP000281245">
    <property type="component" value="Unassembled WGS sequence"/>
</dbReference>
<dbReference type="PANTHER" id="PTHR43040">
    <property type="entry name" value="RIBONUCLEASE D"/>
    <property type="match status" value="1"/>
</dbReference>
<organism evidence="2 3">
    <name type="scientific">Hortaea werneckii</name>
    <name type="common">Black yeast</name>
    <name type="synonym">Cladosporium werneckii</name>
    <dbReference type="NCBI Taxonomy" id="91943"/>
    <lineage>
        <taxon>Eukaryota</taxon>
        <taxon>Fungi</taxon>
        <taxon>Dikarya</taxon>
        <taxon>Ascomycota</taxon>
        <taxon>Pezizomycotina</taxon>
        <taxon>Dothideomycetes</taxon>
        <taxon>Dothideomycetidae</taxon>
        <taxon>Mycosphaerellales</taxon>
        <taxon>Teratosphaeriaceae</taxon>
        <taxon>Hortaea</taxon>
    </lineage>
</organism>
<dbReference type="EMBL" id="QWIJ01000055">
    <property type="protein sequence ID" value="RMX88779.1"/>
    <property type="molecule type" value="Genomic_DNA"/>
</dbReference>
<reference evidence="2 3" key="1">
    <citation type="journal article" date="2018" name="BMC Genomics">
        <title>Genomic evidence for intraspecific hybridization in a clonal and extremely halotolerant yeast.</title>
        <authorList>
            <person name="Gostincar C."/>
            <person name="Stajich J.E."/>
            <person name="Zupancic J."/>
            <person name="Zalar P."/>
            <person name="Gunde-Cimerman N."/>
        </authorList>
    </citation>
    <scope>NUCLEOTIDE SEQUENCE [LARGE SCALE GENOMIC DNA]</scope>
    <source>
        <strain evidence="2 3">EXF-6656</strain>
    </source>
</reference>
<feature type="domain" description="3'-5' exonuclease" evidence="1">
    <location>
        <begin position="33"/>
        <end position="229"/>
    </location>
</feature>
<dbReference type="PANTHER" id="PTHR43040:SF1">
    <property type="entry name" value="RIBONUCLEASE D"/>
    <property type="match status" value="1"/>
</dbReference>
<sequence length="363" mass="40596">MSSSETSAIGEELRRLDLNTPQPQNDQEIPQVTIVDTKDQVVSMLEALASLESSSNSIFVDMEGVNLSRHGSISLIQIYVPKCKDIFIIDIHTLGAQTFDIPGPKRQTLKGVLEGSEFKKYFFDVRNDADALDALFSIRLAHVVDVQLLEVASRAGSKHLLRGLAACIEQEQILTEAGAYKWKSTKEEGTKMFNPKIGGSYEVFNVRPLQQALIDYCIGDVQYLPALSDIYQCRLNDYWKEQVRAETERRLTESRKPNYQPKGKKKIFGPRRWGFPPKSQGKQLARPPVRSIFLAIHIVEGDRPCHLPMRFVRAGERVSRGKGNYHSVLVQSDGAASGLAEEQNWALCDKDCGWCGHCGDGAL</sequence>
<dbReference type="SUPFAM" id="SSF53098">
    <property type="entry name" value="Ribonuclease H-like"/>
    <property type="match status" value="1"/>
</dbReference>
<proteinExistence type="predicted"/>
<dbReference type="Pfam" id="PF01612">
    <property type="entry name" value="DNA_pol_A_exo1"/>
    <property type="match status" value="1"/>
</dbReference>
<dbReference type="Gene3D" id="3.30.420.10">
    <property type="entry name" value="Ribonuclease H-like superfamily/Ribonuclease H"/>
    <property type="match status" value="1"/>
</dbReference>
<name>A0A3M6XDI3_HORWE</name>
<dbReference type="GO" id="GO:0008408">
    <property type="term" value="F:3'-5' exonuclease activity"/>
    <property type="evidence" value="ECO:0007669"/>
    <property type="project" value="InterPro"/>
</dbReference>
<dbReference type="AlphaFoldDB" id="A0A3M6XDI3"/>
<evidence type="ECO:0000313" key="2">
    <source>
        <dbReference type="EMBL" id="RMX88779.1"/>
    </source>
</evidence>
<dbReference type="OrthoDB" id="26838at2759"/>
<evidence type="ECO:0000313" key="3">
    <source>
        <dbReference type="Proteomes" id="UP000281245"/>
    </source>
</evidence>
<dbReference type="GO" id="GO:0006139">
    <property type="term" value="P:nucleobase-containing compound metabolic process"/>
    <property type="evidence" value="ECO:0007669"/>
    <property type="project" value="InterPro"/>
</dbReference>
<accession>A0A3M6XDI3</accession>
<dbReference type="InterPro" id="IPR002562">
    <property type="entry name" value="3'-5'_exonuclease_dom"/>
</dbReference>
<comment type="caution">
    <text evidence="2">The sequence shown here is derived from an EMBL/GenBank/DDBJ whole genome shotgun (WGS) entry which is preliminary data.</text>
</comment>
<protein>
    <recommendedName>
        <fullName evidence="1">3'-5' exonuclease domain-containing protein</fullName>
    </recommendedName>
</protein>
<evidence type="ECO:0000259" key="1">
    <source>
        <dbReference type="Pfam" id="PF01612"/>
    </source>
</evidence>
<dbReference type="InterPro" id="IPR036397">
    <property type="entry name" value="RNaseH_sf"/>
</dbReference>
<dbReference type="GO" id="GO:0003676">
    <property type="term" value="F:nucleic acid binding"/>
    <property type="evidence" value="ECO:0007669"/>
    <property type="project" value="InterPro"/>
</dbReference>